<keyword evidence="3" id="KW-1015">Disulfide bond</keyword>
<dbReference type="CDD" id="cd00498">
    <property type="entry name" value="Hsp33"/>
    <property type="match status" value="1"/>
</dbReference>
<dbReference type="AlphaFoldDB" id="A0A3B0U2S3"/>
<sequence length="330" mass="36109">MANLDLGQFGLDRAESGDDVVVPFTLEELDSRGRAVRLATSLDEILTRHDYPIQVARLLGEAVTLCALIGSSLKFDGRFILQTQGDGAVNMIVVDFVTPGALRAYARFDQQALATAIERNEDSTSELLGKGHLAMTIDQGANTERYQGIVELDGNGFEQAAVHYFAQSEQIPTMVRLAVAQHAARGGDGLHWRAGGMMVQFLPKTGEKMVDDLAGGGLKEGDGADHEAAPDHWLETKALFQTLSDAELVDPAISAERLLFRLYNEKGVRVFDPVHVEAHCTCSADRSEAMLAGFSDQERQEMAIDGEIEVVCEFCSASYHFNPHQFKIKH</sequence>
<dbReference type="PIRSF" id="PIRSF005261">
    <property type="entry name" value="Heat_shock_Hsp33"/>
    <property type="match status" value="1"/>
</dbReference>
<proteinExistence type="predicted"/>
<dbReference type="PANTHER" id="PTHR30111">
    <property type="entry name" value="33 KDA CHAPERONIN"/>
    <property type="match status" value="1"/>
</dbReference>
<dbReference type="SUPFAM" id="SSF118352">
    <property type="entry name" value="HSP33 redox switch-like"/>
    <property type="match status" value="1"/>
</dbReference>
<dbReference type="InterPro" id="IPR016154">
    <property type="entry name" value="Heat_shock_Hsp33_C"/>
</dbReference>
<accession>A0A3B0U2S3</accession>
<evidence type="ECO:0000256" key="5">
    <source>
        <dbReference type="ARBA" id="ARBA00023284"/>
    </source>
</evidence>
<keyword evidence="5" id="KW-0676">Redox-active center</keyword>
<dbReference type="EMBL" id="UOEO01000125">
    <property type="protein sequence ID" value="VAW19927.1"/>
    <property type="molecule type" value="Genomic_DNA"/>
</dbReference>
<dbReference type="Pfam" id="PF01430">
    <property type="entry name" value="HSP33"/>
    <property type="match status" value="1"/>
</dbReference>
<dbReference type="NCBIfam" id="NF002386">
    <property type="entry name" value="PRK01402.1"/>
    <property type="match status" value="1"/>
</dbReference>
<keyword evidence="4" id="KW-0143">Chaperone</keyword>
<keyword evidence="2" id="KW-0862">Zinc</keyword>
<reference evidence="6" key="1">
    <citation type="submission" date="2018-06" db="EMBL/GenBank/DDBJ databases">
        <authorList>
            <person name="Zhirakovskaya E."/>
        </authorList>
    </citation>
    <scope>NUCLEOTIDE SEQUENCE</scope>
</reference>
<dbReference type="Gene3D" id="1.10.287.480">
    <property type="entry name" value="helix hairpin bin"/>
    <property type="match status" value="1"/>
</dbReference>
<dbReference type="InterPro" id="IPR016153">
    <property type="entry name" value="Heat_shock_Hsp33_N"/>
</dbReference>
<protein>
    <submittedName>
        <fullName evidence="6">33 kDa chaperonin HslO</fullName>
    </submittedName>
</protein>
<keyword evidence="1" id="KW-0963">Cytoplasm</keyword>
<dbReference type="Gene3D" id="3.90.1280.10">
    <property type="entry name" value="HSP33 redox switch-like"/>
    <property type="match status" value="1"/>
</dbReference>
<dbReference type="GO" id="GO:0005737">
    <property type="term" value="C:cytoplasm"/>
    <property type="evidence" value="ECO:0007669"/>
    <property type="project" value="InterPro"/>
</dbReference>
<evidence type="ECO:0000256" key="4">
    <source>
        <dbReference type="ARBA" id="ARBA00023186"/>
    </source>
</evidence>
<evidence type="ECO:0000256" key="1">
    <source>
        <dbReference type="ARBA" id="ARBA00022490"/>
    </source>
</evidence>
<evidence type="ECO:0000256" key="2">
    <source>
        <dbReference type="ARBA" id="ARBA00022833"/>
    </source>
</evidence>
<dbReference type="SUPFAM" id="SSF64397">
    <property type="entry name" value="Hsp33 domain"/>
    <property type="match status" value="1"/>
</dbReference>
<gene>
    <name evidence="6" type="ORF">MNBD_ALPHA12-2106</name>
</gene>
<dbReference type="GO" id="GO:0051082">
    <property type="term" value="F:unfolded protein binding"/>
    <property type="evidence" value="ECO:0007669"/>
    <property type="project" value="InterPro"/>
</dbReference>
<dbReference type="InterPro" id="IPR000397">
    <property type="entry name" value="Heat_shock_Hsp33"/>
</dbReference>
<dbReference type="GO" id="GO:0042026">
    <property type="term" value="P:protein refolding"/>
    <property type="evidence" value="ECO:0007669"/>
    <property type="project" value="TreeGrafter"/>
</dbReference>
<dbReference type="Gene3D" id="3.55.30.10">
    <property type="entry name" value="Hsp33 domain"/>
    <property type="match status" value="1"/>
</dbReference>
<organism evidence="6">
    <name type="scientific">hydrothermal vent metagenome</name>
    <dbReference type="NCBI Taxonomy" id="652676"/>
    <lineage>
        <taxon>unclassified sequences</taxon>
        <taxon>metagenomes</taxon>
        <taxon>ecological metagenomes</taxon>
    </lineage>
</organism>
<dbReference type="InterPro" id="IPR023212">
    <property type="entry name" value="Hsp33_helix_hairpin_bin_dom_sf"/>
</dbReference>
<evidence type="ECO:0000256" key="3">
    <source>
        <dbReference type="ARBA" id="ARBA00023157"/>
    </source>
</evidence>
<dbReference type="GO" id="GO:0044183">
    <property type="term" value="F:protein folding chaperone"/>
    <property type="evidence" value="ECO:0007669"/>
    <property type="project" value="TreeGrafter"/>
</dbReference>
<evidence type="ECO:0000313" key="6">
    <source>
        <dbReference type="EMBL" id="VAW19927.1"/>
    </source>
</evidence>
<name>A0A3B0U2S3_9ZZZZ</name>
<dbReference type="PANTHER" id="PTHR30111:SF1">
    <property type="entry name" value="33 KDA CHAPERONIN"/>
    <property type="match status" value="1"/>
</dbReference>